<evidence type="ECO:0000256" key="2">
    <source>
        <dbReference type="ARBA" id="ARBA00008072"/>
    </source>
</evidence>
<dbReference type="GO" id="GO:0008270">
    <property type="term" value="F:zinc ion binding"/>
    <property type="evidence" value="ECO:0007669"/>
    <property type="project" value="InterPro"/>
</dbReference>
<feature type="domain" description="Enoyl reductase (ER)" evidence="6">
    <location>
        <begin position="8"/>
        <end position="329"/>
    </location>
</feature>
<dbReference type="GO" id="GO:0016491">
    <property type="term" value="F:oxidoreductase activity"/>
    <property type="evidence" value="ECO:0007669"/>
    <property type="project" value="UniProtKB-KW"/>
</dbReference>
<evidence type="ECO:0000313" key="7">
    <source>
        <dbReference type="EMBL" id="CAB4324572.1"/>
    </source>
</evidence>
<dbReference type="InterPro" id="IPR011032">
    <property type="entry name" value="GroES-like_sf"/>
</dbReference>
<dbReference type="PROSITE" id="PS00059">
    <property type="entry name" value="ADH_ZINC"/>
    <property type="match status" value="1"/>
</dbReference>
<dbReference type="Pfam" id="PF08240">
    <property type="entry name" value="ADH_N"/>
    <property type="match status" value="1"/>
</dbReference>
<dbReference type="InterPro" id="IPR036291">
    <property type="entry name" value="NAD(P)-bd_dom_sf"/>
</dbReference>
<name>A0A6J5YM89_9ZZZZ</name>
<evidence type="ECO:0000256" key="5">
    <source>
        <dbReference type="ARBA" id="ARBA00023002"/>
    </source>
</evidence>
<dbReference type="SUPFAM" id="SSF51735">
    <property type="entry name" value="NAD(P)-binding Rossmann-fold domains"/>
    <property type="match status" value="1"/>
</dbReference>
<evidence type="ECO:0000256" key="1">
    <source>
        <dbReference type="ARBA" id="ARBA00001947"/>
    </source>
</evidence>
<keyword evidence="5" id="KW-0560">Oxidoreductase</keyword>
<evidence type="ECO:0000256" key="4">
    <source>
        <dbReference type="ARBA" id="ARBA00022833"/>
    </source>
</evidence>
<organism evidence="7">
    <name type="scientific">freshwater metagenome</name>
    <dbReference type="NCBI Taxonomy" id="449393"/>
    <lineage>
        <taxon>unclassified sequences</taxon>
        <taxon>metagenomes</taxon>
        <taxon>ecological metagenomes</taxon>
    </lineage>
</organism>
<comment type="cofactor">
    <cofactor evidence="1">
        <name>Zn(2+)</name>
        <dbReference type="ChEBI" id="CHEBI:29105"/>
    </cofactor>
</comment>
<gene>
    <name evidence="7" type="ORF">UFOPK1392_02347</name>
</gene>
<dbReference type="AlphaFoldDB" id="A0A6J5YM89"/>
<proteinExistence type="inferred from homology"/>
<keyword evidence="3" id="KW-0479">Metal-binding</keyword>
<comment type="similarity">
    <text evidence="2">Belongs to the zinc-containing alcohol dehydrogenase family.</text>
</comment>
<protein>
    <submittedName>
        <fullName evidence="7">Unannotated protein</fullName>
    </submittedName>
</protein>
<dbReference type="Pfam" id="PF00107">
    <property type="entry name" value="ADH_zinc_N"/>
    <property type="match status" value="1"/>
</dbReference>
<keyword evidence="4" id="KW-0862">Zinc</keyword>
<sequence length="335" mass="35596">MKQIMLHGANDWRLDEIADAQPGPRDALVRIAACGICGTDVSYVHMGMTPGHPIPLGHEMAGVVDWVGAEVTGIAVGDRVVVCPSDAGHGPMGTGGPQGGLTPVLHVPDVASGRRLFKVPDSMPLTTAALAEPLAVGMQSVNQSEAKPGDKVAVFGCGPIGLMAIATLADRGVTDVVAIDLSHARLELAKKMGAAHALDPTEVDVWAELKRIHGEVPFMFGPTAATDIFIEASGADRVIGDVLQNGRVDGTLVIVALHYRPVSTNYVNLLMKQFTVRGSMEYPERFEDAIELLERRDLGELITHRLSLEQFGDGLAVLEGEKDCGKVMITMGEDR</sequence>
<accession>A0A6J5YM89</accession>
<dbReference type="InterPro" id="IPR002328">
    <property type="entry name" value="ADH_Zn_CS"/>
</dbReference>
<dbReference type="SMART" id="SM00829">
    <property type="entry name" value="PKS_ER"/>
    <property type="match status" value="1"/>
</dbReference>
<dbReference type="SUPFAM" id="SSF50129">
    <property type="entry name" value="GroES-like"/>
    <property type="match status" value="1"/>
</dbReference>
<reference evidence="7" key="1">
    <citation type="submission" date="2020-05" db="EMBL/GenBank/DDBJ databases">
        <authorList>
            <person name="Chiriac C."/>
            <person name="Salcher M."/>
            <person name="Ghai R."/>
            <person name="Kavagutti S V."/>
        </authorList>
    </citation>
    <scope>NUCLEOTIDE SEQUENCE</scope>
</reference>
<dbReference type="EMBL" id="CAEMXZ010000172">
    <property type="protein sequence ID" value="CAB4324572.1"/>
    <property type="molecule type" value="Genomic_DNA"/>
</dbReference>
<dbReference type="InterPro" id="IPR013149">
    <property type="entry name" value="ADH-like_C"/>
</dbReference>
<dbReference type="Gene3D" id="3.40.50.720">
    <property type="entry name" value="NAD(P)-binding Rossmann-like Domain"/>
    <property type="match status" value="1"/>
</dbReference>
<dbReference type="PANTHER" id="PTHR43161:SF23">
    <property type="entry name" value="(R,R)-BUTANEDIOL DEHYDROGENASE-RELATED"/>
    <property type="match status" value="1"/>
</dbReference>
<dbReference type="InterPro" id="IPR020843">
    <property type="entry name" value="ER"/>
</dbReference>
<evidence type="ECO:0000259" key="6">
    <source>
        <dbReference type="SMART" id="SM00829"/>
    </source>
</evidence>
<dbReference type="Gene3D" id="3.90.180.10">
    <property type="entry name" value="Medium-chain alcohol dehydrogenases, catalytic domain"/>
    <property type="match status" value="1"/>
</dbReference>
<dbReference type="PANTHER" id="PTHR43161">
    <property type="entry name" value="SORBITOL DEHYDROGENASE"/>
    <property type="match status" value="1"/>
</dbReference>
<dbReference type="InterPro" id="IPR013154">
    <property type="entry name" value="ADH-like_N"/>
</dbReference>
<evidence type="ECO:0000256" key="3">
    <source>
        <dbReference type="ARBA" id="ARBA00022723"/>
    </source>
</evidence>